<proteinExistence type="predicted"/>
<dbReference type="EMBL" id="NBNE01003060">
    <property type="protein sequence ID" value="OWZ08682.1"/>
    <property type="molecule type" value="Genomic_DNA"/>
</dbReference>
<dbReference type="SUPFAM" id="SSF53098">
    <property type="entry name" value="Ribonuclease H-like"/>
    <property type="match status" value="1"/>
</dbReference>
<accession>A0A225VTN3</accession>
<sequence length="309" mass="34730">MARDVDFFVQRCLHCASTLGGPPQPRLLGEAMHAEHPKELLHWDFLYMGESDTNQAYVLVTHPMCRSWVSDQGTHFKNKVIEALQHAIGGHHHFTTARCPWANGTVEVVNREVLRCSPQEKAFATKKKDFKSKRRFNDRSFYRKKQGHREFECHKKKSDQERGQVAREEVIQDKFVSMKKPKTPVRITITDGSKIDVVAKGTVGVKLMNGTSVKLSDVMYIPQVEGSLISMSKLAEKGVVTPFSEDKCNFRYRDATVMETKSSGNVYKLKTVGDERYEKLLAMAEGEPGITDGVPGDAVCAGCSMDEVT</sequence>
<dbReference type="Gene3D" id="3.30.420.10">
    <property type="entry name" value="Ribonuclease H-like superfamily/Ribonuclease H"/>
    <property type="match status" value="1"/>
</dbReference>
<evidence type="ECO:0000259" key="1">
    <source>
        <dbReference type="Pfam" id="PF22936"/>
    </source>
</evidence>
<dbReference type="Pfam" id="PF22936">
    <property type="entry name" value="Pol_BBD"/>
    <property type="match status" value="1"/>
</dbReference>
<comment type="caution">
    <text evidence="2">The sequence shown here is derived from an EMBL/GenBank/DDBJ whole genome shotgun (WGS) entry which is preliminary data.</text>
</comment>
<dbReference type="InterPro" id="IPR054722">
    <property type="entry name" value="PolX-like_BBD"/>
</dbReference>
<keyword evidence="3" id="KW-1185">Reference proteome</keyword>
<organism evidence="2 3">
    <name type="scientific">Phytophthora megakarya</name>
    <dbReference type="NCBI Taxonomy" id="4795"/>
    <lineage>
        <taxon>Eukaryota</taxon>
        <taxon>Sar</taxon>
        <taxon>Stramenopiles</taxon>
        <taxon>Oomycota</taxon>
        <taxon>Peronosporomycetes</taxon>
        <taxon>Peronosporales</taxon>
        <taxon>Peronosporaceae</taxon>
        <taxon>Phytophthora</taxon>
    </lineage>
</organism>
<evidence type="ECO:0000313" key="3">
    <source>
        <dbReference type="Proteomes" id="UP000198211"/>
    </source>
</evidence>
<dbReference type="InterPro" id="IPR012337">
    <property type="entry name" value="RNaseH-like_sf"/>
</dbReference>
<dbReference type="OrthoDB" id="6761949at2759"/>
<feature type="domain" description="Retrovirus-related Pol polyprotein from transposon TNT 1-94-like beta-barrel" evidence="1">
    <location>
        <begin position="173"/>
        <end position="239"/>
    </location>
</feature>
<dbReference type="AlphaFoldDB" id="A0A225VTN3"/>
<protein>
    <submittedName>
        <fullName evidence="2">Gag-pol Polyprotein</fullName>
    </submittedName>
</protein>
<evidence type="ECO:0000313" key="2">
    <source>
        <dbReference type="EMBL" id="OWZ08682.1"/>
    </source>
</evidence>
<reference evidence="3" key="1">
    <citation type="submission" date="2017-03" db="EMBL/GenBank/DDBJ databases">
        <title>Phytopthora megakarya and P. palmivora, two closely related causual agents of cacao black pod achieved similar genome size and gene model numbers by different mechanisms.</title>
        <authorList>
            <person name="Ali S."/>
            <person name="Shao J."/>
            <person name="Larry D.J."/>
            <person name="Kronmiller B."/>
            <person name="Shen D."/>
            <person name="Strem M.D."/>
            <person name="Melnick R.L."/>
            <person name="Guiltinan M.J."/>
            <person name="Tyler B.M."/>
            <person name="Meinhardt L.W."/>
            <person name="Bailey B.A."/>
        </authorList>
    </citation>
    <scope>NUCLEOTIDE SEQUENCE [LARGE SCALE GENOMIC DNA]</scope>
    <source>
        <strain evidence="3">zdho120</strain>
    </source>
</reference>
<gene>
    <name evidence="2" type="ORF">PHMEG_00018731</name>
</gene>
<dbReference type="Proteomes" id="UP000198211">
    <property type="component" value="Unassembled WGS sequence"/>
</dbReference>
<dbReference type="GO" id="GO:0003676">
    <property type="term" value="F:nucleic acid binding"/>
    <property type="evidence" value="ECO:0007669"/>
    <property type="project" value="InterPro"/>
</dbReference>
<name>A0A225VTN3_9STRA</name>
<dbReference type="InterPro" id="IPR036397">
    <property type="entry name" value="RNaseH_sf"/>
</dbReference>